<evidence type="ECO:0000259" key="2">
    <source>
        <dbReference type="Pfam" id="PF02470"/>
    </source>
</evidence>
<comment type="caution">
    <text evidence="3">The sequence shown here is derived from an EMBL/GenBank/DDBJ whole genome shotgun (WGS) entry which is preliminary data.</text>
</comment>
<dbReference type="Pfam" id="PF02470">
    <property type="entry name" value="MlaD"/>
    <property type="match status" value="1"/>
</dbReference>
<dbReference type="PANTHER" id="PTHR33371:SF4">
    <property type="entry name" value="INTERMEMBRANE PHOSPHOLIPID TRANSPORT SYSTEM BINDING PROTEIN MLAD"/>
    <property type="match status" value="1"/>
</dbReference>
<evidence type="ECO:0000313" key="3">
    <source>
        <dbReference type="EMBL" id="GAA5163288.1"/>
    </source>
</evidence>
<accession>A0ABP9QK47</accession>
<dbReference type="InterPro" id="IPR052336">
    <property type="entry name" value="MlaD_Phospholipid_Transporter"/>
</dbReference>
<keyword evidence="4" id="KW-1185">Reference proteome</keyword>
<protein>
    <recommendedName>
        <fullName evidence="2">Mce/MlaD domain-containing protein</fullName>
    </recommendedName>
</protein>
<evidence type="ECO:0000313" key="4">
    <source>
        <dbReference type="Proteomes" id="UP001428817"/>
    </source>
</evidence>
<feature type="region of interest" description="Disordered" evidence="1">
    <location>
        <begin position="368"/>
        <end position="411"/>
    </location>
</feature>
<evidence type="ECO:0000256" key="1">
    <source>
        <dbReference type="SAM" id="MobiDB-lite"/>
    </source>
</evidence>
<reference evidence="4" key="1">
    <citation type="journal article" date="2019" name="Int. J. Syst. Evol. Microbiol.">
        <title>The Global Catalogue of Microorganisms (GCM) 10K type strain sequencing project: providing services to taxonomists for standard genome sequencing and annotation.</title>
        <authorList>
            <consortium name="The Broad Institute Genomics Platform"/>
            <consortium name="The Broad Institute Genome Sequencing Center for Infectious Disease"/>
            <person name="Wu L."/>
            <person name="Ma J."/>
        </authorList>
    </citation>
    <scope>NUCLEOTIDE SEQUENCE [LARGE SCALE GENOMIC DNA]</scope>
    <source>
        <strain evidence="4">JCM 18303</strain>
    </source>
</reference>
<dbReference type="RefSeq" id="WP_221497691.1">
    <property type="nucleotide sequence ID" value="NZ_BAABJP010000029.1"/>
</dbReference>
<name>A0ABP9QK47_9PSEU</name>
<gene>
    <name evidence="3" type="ORF">GCM10023321_49920</name>
</gene>
<dbReference type="InterPro" id="IPR003399">
    <property type="entry name" value="Mce/MlaD"/>
</dbReference>
<dbReference type="EMBL" id="BAABJP010000029">
    <property type="protein sequence ID" value="GAA5163288.1"/>
    <property type="molecule type" value="Genomic_DNA"/>
</dbReference>
<dbReference type="Proteomes" id="UP001428817">
    <property type="component" value="Unassembled WGS sequence"/>
</dbReference>
<dbReference type="PANTHER" id="PTHR33371">
    <property type="entry name" value="INTERMEMBRANE PHOSPHOLIPID TRANSPORT SYSTEM BINDING PROTEIN MLAD-RELATED"/>
    <property type="match status" value="1"/>
</dbReference>
<proteinExistence type="predicted"/>
<organism evidence="3 4">
    <name type="scientific">Pseudonocardia eucalypti</name>
    <dbReference type="NCBI Taxonomy" id="648755"/>
    <lineage>
        <taxon>Bacteria</taxon>
        <taxon>Bacillati</taxon>
        <taxon>Actinomycetota</taxon>
        <taxon>Actinomycetes</taxon>
        <taxon>Pseudonocardiales</taxon>
        <taxon>Pseudonocardiaceae</taxon>
        <taxon>Pseudonocardia</taxon>
    </lineage>
</organism>
<sequence length="411" mass="42997">MGISGKLIATLGLAAAVVVGAIVWLSSGYDYHARLVLPSAAQLVAHAQVQVDGRQVGSVEDIQARDGKAIVTIGLDEPIAPLHDGTTTRIEWKSVLGERIIQLTPGPQGNPALPDGAMIDAASSQIEVDQVLAMFDAPTRAKFNSLLGQLNGTATGREEQLKQTLASAGPAVHALGGLLEAVGRDGPAIKELLTELHQVTGPAARRGAELRTAVDRLTSFTGQLAPTQEALRQGLKETPPTLDAAKATLDMVPAASDATVPLLNDLRPAMDRLPGIAHKLNPLFDDLRPTLKDLRPTLKGTSDLLDETPAFFDAAHSFLPRVTDTLKGYTGPVGFLRPYTPELAGFLTNWGDAFSGYDSQGHVWSGAPAALGGSEVDDSPVGGLPSGIKDRPAPGALVGQPWTDANGNGMR</sequence>
<feature type="domain" description="Mce/MlaD" evidence="2">
    <location>
        <begin position="31"/>
        <end position="106"/>
    </location>
</feature>